<dbReference type="AlphaFoldDB" id="A0A1D3JED2"/>
<keyword evidence="1" id="KW-0812">Transmembrane</keyword>
<name>A0A1D3JED2_PLAOA</name>
<sequence>MLSTKKTIYNVANSFETYKNEIDNNHSEDGSRFIHDCDNFISPYLHKDRSVIICERAVLYLNALKANGASDYIDQGCRYLCFWINNNVIDNKKSPINIINLFNEFLRKFEEYDGDYKFKDHLKQFSTDMLENLIKLFELYSKFNIINKEISSCNKCDCVKASADLYNNFLDECYAGDDNDFCDELENFKQTYENYMKTSTCPETIPKILPPIKRHNIGATVSIPFAIILVISFFLFILYKFTPFGLRVSSLLKRKKKMYNDLEQDKNEFVFTSKKPDVNSENKKYSLSYHSVE</sequence>
<keyword evidence="3" id="KW-1185">Reference proteome</keyword>
<proteinExistence type="predicted"/>
<organism evidence="2 3">
    <name type="scientific">Plasmodium ovale</name>
    <name type="common">malaria parasite P. ovale</name>
    <dbReference type="NCBI Taxonomy" id="36330"/>
    <lineage>
        <taxon>Eukaryota</taxon>
        <taxon>Sar</taxon>
        <taxon>Alveolata</taxon>
        <taxon>Apicomplexa</taxon>
        <taxon>Aconoidasida</taxon>
        <taxon>Haemosporida</taxon>
        <taxon>Plasmodiidae</taxon>
        <taxon>Plasmodium</taxon>
        <taxon>Plasmodium (Plasmodium)</taxon>
    </lineage>
</organism>
<evidence type="ECO:0000256" key="1">
    <source>
        <dbReference type="SAM" id="Phobius"/>
    </source>
</evidence>
<dbReference type="EMBL" id="FLRI01000366">
    <property type="protein sequence ID" value="SBT84206.1"/>
    <property type="molecule type" value="Genomic_DNA"/>
</dbReference>
<feature type="transmembrane region" description="Helical" evidence="1">
    <location>
        <begin position="217"/>
        <end position="239"/>
    </location>
</feature>
<dbReference type="Pfam" id="PF05795">
    <property type="entry name" value="Plasmodium_Vir"/>
    <property type="match status" value="2"/>
</dbReference>
<keyword evidence="1" id="KW-1133">Transmembrane helix</keyword>
<dbReference type="VEuPathDB" id="PlasmoDB:PocGH01_00040000"/>
<protein>
    <submittedName>
        <fullName evidence="2">PIR protein</fullName>
    </submittedName>
</protein>
<accession>A0A1D3JED2</accession>
<keyword evidence="1" id="KW-0472">Membrane</keyword>
<evidence type="ECO:0000313" key="3">
    <source>
        <dbReference type="Proteomes" id="UP000242942"/>
    </source>
</evidence>
<dbReference type="VEuPathDB" id="PlasmoDB:POWCR01_000110600"/>
<gene>
    <name evidence="2" type="primary">PocGH01_00040000</name>
    <name evidence="2" type="ORF">POCGH01_00040000</name>
</gene>
<dbReference type="OrthoDB" id="382545at2759"/>
<evidence type="ECO:0000313" key="2">
    <source>
        <dbReference type="EMBL" id="SBT84206.1"/>
    </source>
</evidence>
<reference evidence="2 3" key="1">
    <citation type="submission" date="2016-06" db="EMBL/GenBank/DDBJ databases">
        <authorList>
            <consortium name="Pathogen Informatics"/>
        </authorList>
    </citation>
    <scope>NUCLEOTIDE SEQUENCE [LARGE SCALE GENOMIC DNA]</scope>
    <source>
        <strain evidence="2">PocGH01</strain>
    </source>
</reference>
<dbReference type="Proteomes" id="UP000242942">
    <property type="component" value="Unassembled WGS sequence"/>
</dbReference>
<dbReference type="InterPro" id="IPR008780">
    <property type="entry name" value="Plasmodium_Vir"/>
</dbReference>